<gene>
    <name evidence="2" type="ORF">BR63_15585</name>
</gene>
<dbReference type="SUPFAM" id="SSF110997">
    <property type="entry name" value="Sporulation related repeat"/>
    <property type="match status" value="1"/>
</dbReference>
<accession>A0A7G6E665</accession>
<proteinExistence type="predicted"/>
<dbReference type="Gene3D" id="3.30.70.1070">
    <property type="entry name" value="Sporulation related repeat"/>
    <property type="match status" value="1"/>
</dbReference>
<dbReference type="Proteomes" id="UP000515847">
    <property type="component" value="Chromosome"/>
</dbReference>
<keyword evidence="3" id="KW-1185">Reference proteome</keyword>
<dbReference type="KEGG" id="tfr:BR63_15585"/>
<evidence type="ECO:0000259" key="1">
    <source>
        <dbReference type="Pfam" id="PF05036"/>
    </source>
</evidence>
<dbReference type="RefSeq" id="WP_034425325.1">
    <property type="nucleotide sequence ID" value="NZ_CP045798.1"/>
</dbReference>
<dbReference type="GO" id="GO:0042834">
    <property type="term" value="F:peptidoglycan binding"/>
    <property type="evidence" value="ECO:0007669"/>
    <property type="project" value="InterPro"/>
</dbReference>
<reference evidence="2 3" key="1">
    <citation type="journal article" date="2019" name="Front. Microbiol.">
        <title>Thermoanaerosceptrum fracticalcis gen. nov. sp. nov., a Novel Fumarate-Fermenting Microorganism From a Deep Fractured Carbonate Aquifer of the US Great Basin.</title>
        <authorList>
            <person name="Hamilton-Brehm S.D."/>
            <person name="Stewart L.E."/>
            <person name="Zavarin M."/>
            <person name="Caldwell M."/>
            <person name="Lawson P.A."/>
            <person name="Onstott T.C."/>
            <person name="Grzymski J."/>
            <person name="Neveux I."/>
            <person name="Lollar B.S."/>
            <person name="Russell C.E."/>
            <person name="Moser D.P."/>
        </authorList>
    </citation>
    <scope>NUCLEOTIDE SEQUENCE [LARGE SCALE GENOMIC DNA]</scope>
    <source>
        <strain evidence="2 3">DRI-13</strain>
    </source>
</reference>
<dbReference type="InterPro" id="IPR036680">
    <property type="entry name" value="SPOR-like_sf"/>
</dbReference>
<evidence type="ECO:0000313" key="2">
    <source>
        <dbReference type="EMBL" id="QNB47569.1"/>
    </source>
</evidence>
<dbReference type="AlphaFoldDB" id="A0A7G6E665"/>
<dbReference type="InterPro" id="IPR007730">
    <property type="entry name" value="SPOR-like_dom"/>
</dbReference>
<dbReference type="Pfam" id="PF05036">
    <property type="entry name" value="SPOR"/>
    <property type="match status" value="1"/>
</dbReference>
<name>A0A7G6E665_THEFR</name>
<protein>
    <recommendedName>
        <fullName evidence="1">SPOR domain-containing protein</fullName>
    </recommendedName>
</protein>
<dbReference type="EMBL" id="CP045798">
    <property type="protein sequence ID" value="QNB47569.1"/>
    <property type="molecule type" value="Genomic_DNA"/>
</dbReference>
<evidence type="ECO:0000313" key="3">
    <source>
        <dbReference type="Proteomes" id="UP000515847"/>
    </source>
</evidence>
<organism evidence="2 3">
    <name type="scientific">Thermanaerosceptrum fracticalcis</name>
    <dbReference type="NCBI Taxonomy" id="1712410"/>
    <lineage>
        <taxon>Bacteria</taxon>
        <taxon>Bacillati</taxon>
        <taxon>Bacillota</taxon>
        <taxon>Clostridia</taxon>
        <taxon>Eubacteriales</taxon>
        <taxon>Peptococcaceae</taxon>
        <taxon>Thermanaerosceptrum</taxon>
    </lineage>
</organism>
<sequence>MQRQPHLNRLLSIFLVVSAVVAASLVLGQVVGGFYLVNLAKDEIATVNPTKSAEQDSSGKKKVLRLKQFNYYTVQIAAFSQQEEALALGRKLAEKSLPVVITGEPPYKVCLGFVNNQEKLLTLANSIQVNGQKSIVVKGEVNSIAFKFAAEDTFAEKEIAPFLGRVSICLEKGLLLYGSTDIKDYPESDFKGKFSLLVGELYEVSTMGLNIARQEKARETTKGILILTERCRDWAKSLEVLNGQWQEKNLILSQQQALALVEDYYRFLGNSN</sequence>
<feature type="domain" description="SPOR" evidence="1">
    <location>
        <begin position="71"/>
        <end position="138"/>
    </location>
</feature>